<protein>
    <recommendedName>
        <fullName evidence="4">Histidine kinase</fullName>
    </recommendedName>
</protein>
<reference evidence="3" key="1">
    <citation type="submission" date="2020-01" db="EMBL/GenBank/DDBJ databases">
        <authorList>
            <person name="Meier V. D."/>
            <person name="Meier V D."/>
        </authorList>
    </citation>
    <scope>NUCLEOTIDE SEQUENCE</scope>
    <source>
        <strain evidence="3">HLG_WM_MAG_05</strain>
    </source>
</reference>
<evidence type="ECO:0000259" key="1">
    <source>
        <dbReference type="SMART" id="SM00897"/>
    </source>
</evidence>
<dbReference type="PANTHER" id="PTHR40252">
    <property type="entry name" value="BLR0328 PROTEIN"/>
    <property type="match status" value="1"/>
</dbReference>
<feature type="domain" description="FIST C-domain" evidence="2">
    <location>
        <begin position="216"/>
        <end position="354"/>
    </location>
</feature>
<dbReference type="Pfam" id="PF08495">
    <property type="entry name" value="FIST"/>
    <property type="match status" value="1"/>
</dbReference>
<sequence>MKLEQYIYILDNWDKHLNLSLDSENTLILVFSSLETKLLETPLQKLFEAFPKSKFMGCSTAGEIYGTTLAEDNFVVQVIYFEKTVLQLVDTKISDNNTSYASGKFLASALKKPKAVMVLSDGLKVNGSALTKGFADVFGKEVMVSGGLAGDDNRFQSTWVLVDRKIKSETIVAIGFYGEAFYFGYGSEGGWSSLGLKRKVTSSSANVLYQLDNQPALALYKHYLGERADGLPSTGLLFPLGLYDNDEIKVRSILSVDEVEQSITFAGDIPENSTVSLMKSSFKSLTTGASMAVKKIDFGEKICNQYCCVAISCVGRKLVLGQRVEDEIEAVFSAFPFDNVMQIGYYSYGEISPTVEGQCDLYNQTMTVMLFGEF</sequence>
<dbReference type="SMART" id="SM00897">
    <property type="entry name" value="FIST"/>
    <property type="match status" value="1"/>
</dbReference>
<evidence type="ECO:0000313" key="3">
    <source>
        <dbReference type="EMBL" id="CAA6809760.1"/>
    </source>
</evidence>
<dbReference type="InterPro" id="IPR013702">
    <property type="entry name" value="FIST_domain_N"/>
</dbReference>
<dbReference type="Pfam" id="PF10442">
    <property type="entry name" value="FIST_C"/>
    <property type="match status" value="1"/>
</dbReference>
<name>A0A6S6T2R4_9BACT</name>
<gene>
    <name evidence="3" type="ORF">HELGO_WM13822</name>
</gene>
<evidence type="ECO:0000259" key="2">
    <source>
        <dbReference type="SMART" id="SM01204"/>
    </source>
</evidence>
<evidence type="ECO:0008006" key="4">
    <source>
        <dbReference type="Google" id="ProtNLM"/>
    </source>
</evidence>
<dbReference type="PANTHER" id="PTHR40252:SF2">
    <property type="entry name" value="BLR0328 PROTEIN"/>
    <property type="match status" value="1"/>
</dbReference>
<feature type="domain" description="FIST" evidence="1">
    <location>
        <begin position="24"/>
        <end position="215"/>
    </location>
</feature>
<accession>A0A6S6T2R4</accession>
<dbReference type="InterPro" id="IPR019494">
    <property type="entry name" value="FIST_C"/>
</dbReference>
<proteinExistence type="predicted"/>
<dbReference type="SMART" id="SM01204">
    <property type="entry name" value="FIST_C"/>
    <property type="match status" value="1"/>
</dbReference>
<dbReference type="AlphaFoldDB" id="A0A6S6T2R4"/>
<organism evidence="3">
    <name type="scientific">uncultured Sulfurovum sp</name>
    <dbReference type="NCBI Taxonomy" id="269237"/>
    <lineage>
        <taxon>Bacteria</taxon>
        <taxon>Pseudomonadati</taxon>
        <taxon>Campylobacterota</taxon>
        <taxon>Epsilonproteobacteria</taxon>
        <taxon>Campylobacterales</taxon>
        <taxon>Sulfurovaceae</taxon>
        <taxon>Sulfurovum</taxon>
        <taxon>environmental samples</taxon>
    </lineage>
</organism>
<dbReference type="EMBL" id="CACVAU010000032">
    <property type="protein sequence ID" value="CAA6809760.1"/>
    <property type="molecule type" value="Genomic_DNA"/>
</dbReference>